<name>A0A4C1TGP7_EUMVA</name>
<feature type="region of interest" description="Disordered" evidence="1">
    <location>
        <begin position="105"/>
        <end position="129"/>
    </location>
</feature>
<gene>
    <name evidence="3" type="ORF">EVAR_10266_1</name>
</gene>
<dbReference type="Proteomes" id="UP000299102">
    <property type="component" value="Unassembled WGS sequence"/>
</dbReference>
<protein>
    <recommendedName>
        <fullName evidence="2">MADF domain-containing protein</fullName>
    </recommendedName>
</protein>
<dbReference type="InterPro" id="IPR006578">
    <property type="entry name" value="MADF-dom"/>
</dbReference>
<dbReference type="PANTHER" id="PTHR21505:SF8">
    <property type="entry name" value="DPT-YFP REPRESSOR BY OVEREXPRESSION, ISOFORM D-RELATED"/>
    <property type="match status" value="1"/>
</dbReference>
<accession>A0A4C1TGP7</accession>
<dbReference type="AlphaFoldDB" id="A0A4C1TGP7"/>
<dbReference type="PANTHER" id="PTHR21505">
    <property type="entry name" value="MADF DOMAIN-CONTAINING PROTEIN-RELATED"/>
    <property type="match status" value="1"/>
</dbReference>
<evidence type="ECO:0000256" key="1">
    <source>
        <dbReference type="SAM" id="MobiDB-lite"/>
    </source>
</evidence>
<dbReference type="SMART" id="SM00595">
    <property type="entry name" value="MADF"/>
    <property type="match status" value="1"/>
</dbReference>
<reference evidence="3 4" key="1">
    <citation type="journal article" date="2019" name="Commun. Biol.">
        <title>The bagworm genome reveals a unique fibroin gene that provides high tensile strength.</title>
        <authorList>
            <person name="Kono N."/>
            <person name="Nakamura H."/>
            <person name="Ohtoshi R."/>
            <person name="Tomita M."/>
            <person name="Numata K."/>
            <person name="Arakawa K."/>
        </authorList>
    </citation>
    <scope>NUCLEOTIDE SEQUENCE [LARGE SCALE GENOMIC DNA]</scope>
</reference>
<evidence type="ECO:0000313" key="4">
    <source>
        <dbReference type="Proteomes" id="UP000299102"/>
    </source>
</evidence>
<evidence type="ECO:0000259" key="2">
    <source>
        <dbReference type="PROSITE" id="PS51029"/>
    </source>
</evidence>
<proteinExistence type="predicted"/>
<organism evidence="3 4">
    <name type="scientific">Eumeta variegata</name>
    <name type="common">Bagworm moth</name>
    <name type="synonym">Eumeta japonica</name>
    <dbReference type="NCBI Taxonomy" id="151549"/>
    <lineage>
        <taxon>Eukaryota</taxon>
        <taxon>Metazoa</taxon>
        <taxon>Ecdysozoa</taxon>
        <taxon>Arthropoda</taxon>
        <taxon>Hexapoda</taxon>
        <taxon>Insecta</taxon>
        <taxon>Pterygota</taxon>
        <taxon>Neoptera</taxon>
        <taxon>Endopterygota</taxon>
        <taxon>Lepidoptera</taxon>
        <taxon>Glossata</taxon>
        <taxon>Ditrysia</taxon>
        <taxon>Tineoidea</taxon>
        <taxon>Psychidae</taxon>
        <taxon>Oiketicinae</taxon>
        <taxon>Eumeta</taxon>
    </lineage>
</organism>
<dbReference type="PROSITE" id="PS51029">
    <property type="entry name" value="MADF"/>
    <property type="match status" value="1"/>
</dbReference>
<comment type="caution">
    <text evidence="3">The sequence shown here is derived from an EMBL/GenBank/DDBJ whole genome shotgun (WGS) entry which is preliminary data.</text>
</comment>
<dbReference type="STRING" id="151549.A0A4C1TGP7"/>
<sequence>MKHKILSFYTDWLLPEIVDSRQARGMPFRENEYQLVKSTDTSSDDNKENEPCLKEVDSLCYVYAKRTKHEPNTIRLVWTDLQARTSALQAFRSCSAAFRLLSESSNTPGEELNEEKLNNNPIEDTDSGGPRAVRVVRLHLAPVKRGRRNQPKRLLKIVIDRRSISSANKAARAACGAALIRDVRGVKSVVGRRSSIPTLKLRAPASVIRAVSLVNDFVDDRCPSCCTRSHNMSQNTARYREVLLEFISIYQSELCLWKVKSEIYHNRDQRNAALEKLLTKYKEVDAEANRDAVLKKINSLRTAYQKEKKKVEESKRSGAGTDAVYVPKLWYYKELSFINDQNVARASVSNMDEKEGKRG</sequence>
<dbReference type="OrthoDB" id="6617753at2759"/>
<feature type="domain" description="MADF" evidence="2">
    <location>
        <begin position="245"/>
        <end position="343"/>
    </location>
</feature>
<dbReference type="Pfam" id="PF10545">
    <property type="entry name" value="MADF_DNA_bdg"/>
    <property type="match status" value="1"/>
</dbReference>
<evidence type="ECO:0000313" key="3">
    <source>
        <dbReference type="EMBL" id="GBP12608.1"/>
    </source>
</evidence>
<dbReference type="EMBL" id="BGZK01000052">
    <property type="protein sequence ID" value="GBP12608.1"/>
    <property type="molecule type" value="Genomic_DNA"/>
</dbReference>
<keyword evidence="4" id="KW-1185">Reference proteome</keyword>